<evidence type="ECO:0000313" key="3">
    <source>
        <dbReference type="Proteomes" id="UP000554837"/>
    </source>
</evidence>
<reference evidence="2 3" key="1">
    <citation type="submission" date="2020-08" db="EMBL/GenBank/DDBJ databases">
        <title>Genomic Encyclopedia of Type Strains, Phase IV (KMG-IV): sequencing the most valuable type-strain genomes for metagenomic binning, comparative biology and taxonomic classification.</title>
        <authorList>
            <person name="Goeker M."/>
        </authorList>
    </citation>
    <scope>NUCLEOTIDE SEQUENCE [LARGE SCALE GENOMIC DNA]</scope>
    <source>
        <strain evidence="2 3">DSM 23958</strain>
    </source>
</reference>
<protein>
    <submittedName>
        <fullName evidence="2">DnaA family protein</fullName>
    </submittedName>
</protein>
<dbReference type="Proteomes" id="UP000554837">
    <property type="component" value="Unassembled WGS sequence"/>
</dbReference>
<sequence>MRQLPLDLGPEPEQSLQSFVMGDNAALLMHLQALAPGEAPTLIWGGPGSGKTHLMHALARHWREQGLCVAAFDADTRGRWALPDQARLVLIDDADRLDAAQQHEAFAAFIEAVGQGAAVVATAQAPAVDLALREDLRTRLGWGPSFALRPLSETALRELLRQEGQRRGLSLPEELLDYVLLRFARDPAHLIPLLDRLDHYALQRKRAPTVPLLRQMLNEPDPV</sequence>
<dbReference type="OrthoDB" id="9784878at2"/>
<dbReference type="PANTHER" id="PTHR30050">
    <property type="entry name" value="CHROMOSOMAL REPLICATION INITIATOR PROTEIN DNAA"/>
    <property type="match status" value="1"/>
</dbReference>
<dbReference type="SUPFAM" id="SSF52540">
    <property type="entry name" value="P-loop containing nucleoside triphosphate hydrolases"/>
    <property type="match status" value="1"/>
</dbReference>
<dbReference type="GO" id="GO:0005886">
    <property type="term" value="C:plasma membrane"/>
    <property type="evidence" value="ECO:0007669"/>
    <property type="project" value="TreeGrafter"/>
</dbReference>
<dbReference type="RefSeq" id="WP_138856360.1">
    <property type="nucleotide sequence ID" value="NZ_CP040709.1"/>
</dbReference>
<dbReference type="PANTHER" id="PTHR30050:SF5">
    <property type="entry name" value="DNAA REGULATORY INACTIVATOR HDA"/>
    <property type="match status" value="1"/>
</dbReference>
<dbReference type="InterPro" id="IPR055199">
    <property type="entry name" value="Hda_lid"/>
</dbReference>
<gene>
    <name evidence="2" type="ORF">HNQ51_003457</name>
</gene>
<dbReference type="Gene3D" id="3.40.50.300">
    <property type="entry name" value="P-loop containing nucleotide triphosphate hydrolases"/>
    <property type="match status" value="1"/>
</dbReference>
<accession>A0A840SBF5</accession>
<organism evidence="2 3">
    <name type="scientific">Inhella inkyongensis</name>
    <dbReference type="NCBI Taxonomy" id="392593"/>
    <lineage>
        <taxon>Bacteria</taxon>
        <taxon>Pseudomonadati</taxon>
        <taxon>Pseudomonadota</taxon>
        <taxon>Betaproteobacteria</taxon>
        <taxon>Burkholderiales</taxon>
        <taxon>Sphaerotilaceae</taxon>
        <taxon>Inhella</taxon>
    </lineage>
</organism>
<feature type="domain" description="AAA+ ATPase" evidence="1">
    <location>
        <begin position="37"/>
        <end position="146"/>
    </location>
</feature>
<dbReference type="Gene3D" id="1.10.8.60">
    <property type="match status" value="1"/>
</dbReference>
<dbReference type="GO" id="GO:0006270">
    <property type="term" value="P:DNA replication initiation"/>
    <property type="evidence" value="ECO:0007669"/>
    <property type="project" value="TreeGrafter"/>
</dbReference>
<comment type="caution">
    <text evidence="2">The sequence shown here is derived from an EMBL/GenBank/DDBJ whole genome shotgun (WGS) entry which is preliminary data.</text>
</comment>
<evidence type="ECO:0000313" key="2">
    <source>
        <dbReference type="EMBL" id="MBB5206114.1"/>
    </source>
</evidence>
<proteinExistence type="predicted"/>
<dbReference type="EMBL" id="JACHHO010000007">
    <property type="protein sequence ID" value="MBB5206114.1"/>
    <property type="molecule type" value="Genomic_DNA"/>
</dbReference>
<evidence type="ECO:0000259" key="1">
    <source>
        <dbReference type="SMART" id="SM00382"/>
    </source>
</evidence>
<dbReference type="AlphaFoldDB" id="A0A840SBF5"/>
<dbReference type="SMART" id="SM00382">
    <property type="entry name" value="AAA"/>
    <property type="match status" value="1"/>
</dbReference>
<dbReference type="Pfam" id="PF22688">
    <property type="entry name" value="Hda_lid"/>
    <property type="match status" value="1"/>
</dbReference>
<keyword evidence="3" id="KW-1185">Reference proteome</keyword>
<dbReference type="InterPro" id="IPR027417">
    <property type="entry name" value="P-loop_NTPase"/>
</dbReference>
<dbReference type="InterPro" id="IPR003593">
    <property type="entry name" value="AAA+_ATPase"/>
</dbReference>
<dbReference type="GO" id="GO:0003688">
    <property type="term" value="F:DNA replication origin binding"/>
    <property type="evidence" value="ECO:0007669"/>
    <property type="project" value="TreeGrafter"/>
</dbReference>
<name>A0A840SBF5_9BURK</name>